<evidence type="ECO:0000256" key="13">
    <source>
        <dbReference type="ARBA" id="ARBA00022833"/>
    </source>
</evidence>
<feature type="region of interest" description="Disordered" evidence="18">
    <location>
        <begin position="117"/>
        <end position="167"/>
    </location>
</feature>
<dbReference type="Pfam" id="PF01363">
    <property type="entry name" value="FYVE"/>
    <property type="match status" value="1"/>
</dbReference>
<protein>
    <recommendedName>
        <fullName evidence="6">RING-type E3 ubiquitin transferase</fullName>
        <ecNumber evidence="6">2.3.2.27</ecNumber>
    </recommendedName>
</protein>
<evidence type="ECO:0000256" key="1">
    <source>
        <dbReference type="ARBA" id="ARBA00000900"/>
    </source>
</evidence>
<dbReference type="PROSITE" id="PS50089">
    <property type="entry name" value="ZF_RING_2"/>
    <property type="match status" value="1"/>
</dbReference>
<dbReference type="GeneID" id="30150184"/>
<keyword evidence="22" id="KW-1185">Reference proteome</keyword>
<evidence type="ECO:0000256" key="11">
    <source>
        <dbReference type="ARBA" id="ARBA00022771"/>
    </source>
</evidence>
<feature type="domain" description="FYVE-type" evidence="20">
    <location>
        <begin position="11"/>
        <end position="99"/>
    </location>
</feature>
<evidence type="ECO:0000256" key="15">
    <source>
        <dbReference type="ARBA" id="ARBA00023228"/>
    </source>
</evidence>
<evidence type="ECO:0000256" key="5">
    <source>
        <dbReference type="ARBA" id="ARBA00004906"/>
    </source>
</evidence>
<sequence length="312" mass="35365">MSSDVLVWQPDSLSRACPICSKKYTFFNRRHHCRKCGRVVCGNCSQHDVVYLPHTYVVLRPTGFVAPSGFSDEEEDPPVNEARLGHAYKTCDECYEEVRMIKIALGMTVAREVVAPLSSSEETTEEEISPVSSEPTLIIKDSTRNERYLPRSSGETGSSSAQMAPDAGSDFTHCPICQEDLKALYETEEERERHINDCLTQLALSPDSRRNNKRNHLLVYNIPEVQSPPESFSNETLQELLEPPQYAVNAPVDTADGVAENECIICLEDMSPGDKVGRLEYCLCVFHYECIKDWFNKKKWGECPVHHNYNYE</sequence>
<evidence type="ECO:0000256" key="14">
    <source>
        <dbReference type="ARBA" id="ARBA00023136"/>
    </source>
</evidence>
<evidence type="ECO:0000256" key="4">
    <source>
        <dbReference type="ARBA" id="ARBA00004371"/>
    </source>
</evidence>
<dbReference type="InterPro" id="IPR017455">
    <property type="entry name" value="Znf_FYVE-rel"/>
</dbReference>
<keyword evidence="15" id="KW-0458">Lysosome</keyword>
<accession>A0A1E3QTG6</accession>
<dbReference type="GO" id="GO:0043161">
    <property type="term" value="P:proteasome-mediated ubiquitin-dependent protein catabolic process"/>
    <property type="evidence" value="ECO:0007669"/>
    <property type="project" value="TreeGrafter"/>
</dbReference>
<dbReference type="CDD" id="cd16489">
    <property type="entry name" value="mRING-CH-C4HC2H_ZNRF"/>
    <property type="match status" value="1"/>
</dbReference>
<dbReference type="GO" id="GO:0070936">
    <property type="term" value="P:protein K48-linked ubiquitination"/>
    <property type="evidence" value="ECO:0007669"/>
    <property type="project" value="TreeGrafter"/>
</dbReference>
<comment type="catalytic activity">
    <reaction evidence="1">
        <text>S-ubiquitinyl-[E2 ubiquitin-conjugating enzyme]-L-cysteine + [acceptor protein]-L-lysine = [E2 ubiquitin-conjugating enzyme]-L-cysteine + N(6)-ubiquitinyl-[acceptor protein]-L-lysine.</text>
        <dbReference type="EC" id="2.3.2.27"/>
    </reaction>
</comment>
<dbReference type="SUPFAM" id="SSF57903">
    <property type="entry name" value="FYVE/PHD zinc finger"/>
    <property type="match status" value="1"/>
</dbReference>
<feature type="compositionally biased region" description="Polar residues" evidence="18">
    <location>
        <begin position="153"/>
        <end position="162"/>
    </location>
</feature>
<comment type="subcellular location">
    <subcellularLocation>
        <location evidence="3">Endosome</location>
    </subcellularLocation>
    <subcellularLocation>
        <location evidence="4">Lysosome</location>
    </subcellularLocation>
    <subcellularLocation>
        <location evidence="2">Membrane</location>
        <topology evidence="2">Peripheral membrane protein</topology>
    </subcellularLocation>
</comment>
<evidence type="ECO:0000256" key="3">
    <source>
        <dbReference type="ARBA" id="ARBA00004177"/>
    </source>
</evidence>
<evidence type="ECO:0000256" key="17">
    <source>
        <dbReference type="PROSITE-ProRule" id="PRU00175"/>
    </source>
</evidence>
<dbReference type="InterPro" id="IPR011011">
    <property type="entry name" value="Znf_FYVE_PHD"/>
</dbReference>
<gene>
    <name evidence="21" type="ORF">BABINDRAFT_59426</name>
</gene>
<dbReference type="Gene3D" id="3.30.40.10">
    <property type="entry name" value="Zinc/RING finger domain, C3HC4 (zinc finger)"/>
    <property type="match status" value="2"/>
</dbReference>
<dbReference type="PROSITE" id="PS50178">
    <property type="entry name" value="ZF_FYVE"/>
    <property type="match status" value="1"/>
</dbReference>
<evidence type="ECO:0000256" key="10">
    <source>
        <dbReference type="ARBA" id="ARBA00022753"/>
    </source>
</evidence>
<dbReference type="EC" id="2.3.2.27" evidence="6"/>
<dbReference type="STRING" id="984486.A0A1E3QTG6"/>
<keyword evidence="12" id="KW-0833">Ubl conjugation pathway</keyword>
<evidence type="ECO:0000256" key="7">
    <source>
        <dbReference type="ARBA" id="ARBA00022679"/>
    </source>
</evidence>
<evidence type="ECO:0000256" key="9">
    <source>
        <dbReference type="ARBA" id="ARBA00022723"/>
    </source>
</evidence>
<dbReference type="InterPro" id="IPR000306">
    <property type="entry name" value="Znf_FYVE"/>
</dbReference>
<dbReference type="PANTHER" id="PTHR46661">
    <property type="entry name" value="E3 UBIQUITIN-PROTEIN LIGASE ZNRF1-LIKE PROTEIN"/>
    <property type="match status" value="1"/>
</dbReference>
<dbReference type="AlphaFoldDB" id="A0A1E3QTG6"/>
<keyword evidence="9" id="KW-0479">Metal-binding</keyword>
<keyword evidence="16" id="KW-0449">Lipoprotein</keyword>
<proteinExistence type="predicted"/>
<evidence type="ECO:0000313" key="22">
    <source>
        <dbReference type="Proteomes" id="UP000094336"/>
    </source>
</evidence>
<dbReference type="GO" id="GO:0016020">
    <property type="term" value="C:membrane"/>
    <property type="evidence" value="ECO:0007669"/>
    <property type="project" value="UniProtKB-SubCell"/>
</dbReference>
<dbReference type="PANTHER" id="PTHR46661:SF4">
    <property type="entry name" value="RING-TYPE DOMAIN-CONTAINING PROTEIN"/>
    <property type="match status" value="1"/>
</dbReference>
<evidence type="ECO:0000256" key="16">
    <source>
        <dbReference type="ARBA" id="ARBA00023288"/>
    </source>
</evidence>
<keyword evidence="8" id="KW-0519">Myristate</keyword>
<evidence type="ECO:0000256" key="18">
    <source>
        <dbReference type="SAM" id="MobiDB-lite"/>
    </source>
</evidence>
<dbReference type="GO" id="GO:0061630">
    <property type="term" value="F:ubiquitin protein ligase activity"/>
    <property type="evidence" value="ECO:0007669"/>
    <property type="project" value="UniProtKB-EC"/>
</dbReference>
<evidence type="ECO:0000256" key="12">
    <source>
        <dbReference type="ARBA" id="ARBA00022786"/>
    </source>
</evidence>
<dbReference type="InterPro" id="IPR051878">
    <property type="entry name" value="ZNRF_ubiq-protein_ligase"/>
</dbReference>
<organism evidence="21 22">
    <name type="scientific">Babjeviella inositovora NRRL Y-12698</name>
    <dbReference type="NCBI Taxonomy" id="984486"/>
    <lineage>
        <taxon>Eukaryota</taxon>
        <taxon>Fungi</taxon>
        <taxon>Dikarya</taxon>
        <taxon>Ascomycota</taxon>
        <taxon>Saccharomycotina</taxon>
        <taxon>Pichiomycetes</taxon>
        <taxon>Serinales incertae sedis</taxon>
        <taxon>Babjeviella</taxon>
    </lineage>
</organism>
<evidence type="ECO:0000259" key="19">
    <source>
        <dbReference type="PROSITE" id="PS50089"/>
    </source>
</evidence>
<evidence type="ECO:0000256" key="6">
    <source>
        <dbReference type="ARBA" id="ARBA00012483"/>
    </source>
</evidence>
<dbReference type="Pfam" id="PF13639">
    <property type="entry name" value="zf-RING_2"/>
    <property type="match status" value="1"/>
</dbReference>
<comment type="pathway">
    <text evidence="5">Protein modification; protein ubiquitination.</text>
</comment>
<keyword evidence="13" id="KW-0862">Zinc</keyword>
<evidence type="ECO:0000259" key="20">
    <source>
        <dbReference type="PROSITE" id="PS50178"/>
    </source>
</evidence>
<dbReference type="RefSeq" id="XP_018986297.1">
    <property type="nucleotide sequence ID" value="XM_019132331.1"/>
</dbReference>
<keyword evidence="14" id="KW-0472">Membrane</keyword>
<keyword evidence="10" id="KW-0967">Endosome</keyword>
<dbReference type="OrthoDB" id="660555at2759"/>
<dbReference type="SMART" id="SM00064">
    <property type="entry name" value="FYVE"/>
    <property type="match status" value="1"/>
</dbReference>
<dbReference type="EMBL" id="KV454428">
    <property type="protein sequence ID" value="ODQ80969.1"/>
    <property type="molecule type" value="Genomic_DNA"/>
</dbReference>
<keyword evidence="7" id="KW-0808">Transferase</keyword>
<reference evidence="22" key="1">
    <citation type="submission" date="2016-05" db="EMBL/GenBank/DDBJ databases">
        <title>Comparative genomics of biotechnologically important yeasts.</title>
        <authorList>
            <consortium name="DOE Joint Genome Institute"/>
            <person name="Riley R."/>
            <person name="Haridas S."/>
            <person name="Wolfe K.H."/>
            <person name="Lopes M.R."/>
            <person name="Hittinger C.T."/>
            <person name="Goker M."/>
            <person name="Salamov A."/>
            <person name="Wisecaver J."/>
            <person name="Long T.M."/>
            <person name="Aerts A.L."/>
            <person name="Barry K."/>
            <person name="Choi C."/>
            <person name="Clum A."/>
            <person name="Coughlan A.Y."/>
            <person name="Deshpande S."/>
            <person name="Douglass A.P."/>
            <person name="Hanson S.J."/>
            <person name="Klenk H.-P."/>
            <person name="Labutti K."/>
            <person name="Lapidus A."/>
            <person name="Lindquist E."/>
            <person name="Lipzen A."/>
            <person name="Meier-Kolthoff J.P."/>
            <person name="Ohm R.A."/>
            <person name="Otillar R.P."/>
            <person name="Pangilinan J."/>
            <person name="Peng Y."/>
            <person name="Rokas A."/>
            <person name="Rosa C.A."/>
            <person name="Scheuner C."/>
            <person name="Sibirny A.A."/>
            <person name="Slot J.C."/>
            <person name="Stielow J.B."/>
            <person name="Sun H."/>
            <person name="Kurtzman C.P."/>
            <person name="Blackwell M."/>
            <person name="Grigoriev I.V."/>
            <person name="Jeffries T.W."/>
        </authorList>
    </citation>
    <scope>NUCLEOTIDE SEQUENCE [LARGE SCALE GENOMIC DNA]</scope>
    <source>
        <strain evidence="22">NRRL Y-12698</strain>
    </source>
</reference>
<evidence type="ECO:0000256" key="2">
    <source>
        <dbReference type="ARBA" id="ARBA00004170"/>
    </source>
</evidence>
<dbReference type="GO" id="GO:0032266">
    <property type="term" value="F:phosphatidylinositol-3-phosphate binding"/>
    <property type="evidence" value="ECO:0007669"/>
    <property type="project" value="UniProtKB-ARBA"/>
</dbReference>
<dbReference type="GO" id="GO:0005768">
    <property type="term" value="C:endosome"/>
    <property type="evidence" value="ECO:0007669"/>
    <property type="project" value="UniProtKB-SubCell"/>
</dbReference>
<evidence type="ECO:0000256" key="8">
    <source>
        <dbReference type="ARBA" id="ARBA00022707"/>
    </source>
</evidence>
<name>A0A1E3QTG6_9ASCO</name>
<dbReference type="InterPro" id="IPR001841">
    <property type="entry name" value="Znf_RING"/>
</dbReference>
<dbReference type="GO" id="GO:0008270">
    <property type="term" value="F:zinc ion binding"/>
    <property type="evidence" value="ECO:0007669"/>
    <property type="project" value="UniProtKB-KW"/>
</dbReference>
<dbReference type="InterPro" id="IPR013083">
    <property type="entry name" value="Znf_RING/FYVE/PHD"/>
</dbReference>
<evidence type="ECO:0000313" key="21">
    <source>
        <dbReference type="EMBL" id="ODQ80969.1"/>
    </source>
</evidence>
<feature type="domain" description="RING-type" evidence="19">
    <location>
        <begin position="263"/>
        <end position="307"/>
    </location>
</feature>
<dbReference type="Proteomes" id="UP000094336">
    <property type="component" value="Unassembled WGS sequence"/>
</dbReference>
<dbReference type="SUPFAM" id="SSF57850">
    <property type="entry name" value="RING/U-box"/>
    <property type="match status" value="1"/>
</dbReference>
<dbReference type="SMART" id="SM00184">
    <property type="entry name" value="RING"/>
    <property type="match status" value="2"/>
</dbReference>
<keyword evidence="11 17" id="KW-0863">Zinc-finger</keyword>